<accession>A0A377V0S1</accession>
<organism evidence="1 2">
    <name type="scientific">Klebsiella pneumoniae</name>
    <dbReference type="NCBI Taxonomy" id="573"/>
    <lineage>
        <taxon>Bacteria</taxon>
        <taxon>Pseudomonadati</taxon>
        <taxon>Pseudomonadota</taxon>
        <taxon>Gammaproteobacteria</taxon>
        <taxon>Enterobacterales</taxon>
        <taxon>Enterobacteriaceae</taxon>
        <taxon>Klebsiella/Raoultella group</taxon>
        <taxon>Klebsiella</taxon>
        <taxon>Klebsiella pneumoniae complex</taxon>
    </lineage>
</organism>
<dbReference type="Proteomes" id="UP000255518">
    <property type="component" value="Unassembled WGS sequence"/>
</dbReference>
<dbReference type="InterPro" id="IPR009078">
    <property type="entry name" value="Ferritin-like_SF"/>
</dbReference>
<dbReference type="EMBL" id="UGKT01000001">
    <property type="protein sequence ID" value="STT03190.1"/>
    <property type="molecule type" value="Genomic_DNA"/>
</dbReference>
<evidence type="ECO:0000313" key="1">
    <source>
        <dbReference type="EMBL" id="STT03190.1"/>
    </source>
</evidence>
<dbReference type="SUPFAM" id="SSF47240">
    <property type="entry name" value="Ferritin-like"/>
    <property type="match status" value="1"/>
</dbReference>
<proteinExistence type="predicted"/>
<dbReference type="InterPro" id="IPR012347">
    <property type="entry name" value="Ferritin-like"/>
</dbReference>
<dbReference type="InterPro" id="IPR007814">
    <property type="entry name" value="PaaA_PaaC"/>
</dbReference>
<sequence>MNNPNPVATYALRLGDNGLVLAQRLGAWCGHAPELEIDLALANIGLDLLARRAIF</sequence>
<gene>
    <name evidence="1" type="primary">paaC_1</name>
    <name evidence="1" type="ORF">NCTC13443_03554</name>
</gene>
<dbReference type="AlphaFoldDB" id="A0A377V0S1"/>
<name>A0A377V0S1_KLEPN</name>
<dbReference type="Gene3D" id="1.20.1260.10">
    <property type="match status" value="1"/>
</dbReference>
<reference evidence="1 2" key="1">
    <citation type="submission" date="2018-06" db="EMBL/GenBank/DDBJ databases">
        <authorList>
            <consortium name="Pathogen Informatics"/>
            <person name="Doyle S."/>
        </authorList>
    </citation>
    <scope>NUCLEOTIDE SEQUENCE [LARGE SCALE GENOMIC DNA]</scope>
    <source>
        <strain evidence="1 2">NCTC13443</strain>
    </source>
</reference>
<protein>
    <submittedName>
        <fullName evidence="1">Phenylacetate-CoA oxygenase, PaaI subunit</fullName>
    </submittedName>
</protein>
<dbReference type="Pfam" id="PF05138">
    <property type="entry name" value="PaaA_PaaC"/>
    <property type="match status" value="1"/>
</dbReference>
<dbReference type="GO" id="GO:0010124">
    <property type="term" value="P:phenylacetate catabolic process"/>
    <property type="evidence" value="ECO:0007669"/>
    <property type="project" value="InterPro"/>
</dbReference>
<evidence type="ECO:0000313" key="2">
    <source>
        <dbReference type="Proteomes" id="UP000255518"/>
    </source>
</evidence>